<evidence type="ECO:0000256" key="10">
    <source>
        <dbReference type="RuleBase" id="RU004504"/>
    </source>
</evidence>
<evidence type="ECO:0000313" key="12">
    <source>
        <dbReference type="EMBL" id="WNQ13019.1"/>
    </source>
</evidence>
<keyword evidence="7" id="KW-0408">Iron</keyword>
<comment type="cofactor">
    <cofactor evidence="1 10">
        <name>pyridoxal 5'-phosphate</name>
        <dbReference type="ChEBI" id="CHEBI:597326"/>
    </cofactor>
</comment>
<dbReference type="SUPFAM" id="SSF53383">
    <property type="entry name" value="PLP-dependent transferases"/>
    <property type="match status" value="1"/>
</dbReference>
<name>A0AA96RJA1_9BACL</name>
<comment type="catalytic activity">
    <reaction evidence="9">
        <text>(sulfur carrier)-H + L-cysteine = (sulfur carrier)-SH + L-alanine</text>
        <dbReference type="Rhea" id="RHEA:43892"/>
        <dbReference type="Rhea" id="RHEA-COMP:14737"/>
        <dbReference type="Rhea" id="RHEA-COMP:14739"/>
        <dbReference type="ChEBI" id="CHEBI:29917"/>
        <dbReference type="ChEBI" id="CHEBI:35235"/>
        <dbReference type="ChEBI" id="CHEBI:57972"/>
        <dbReference type="ChEBI" id="CHEBI:64428"/>
        <dbReference type="EC" id="2.8.1.7"/>
    </reaction>
</comment>
<dbReference type="KEGG" id="paun:MJA45_08330"/>
<evidence type="ECO:0000313" key="13">
    <source>
        <dbReference type="Proteomes" id="UP001305702"/>
    </source>
</evidence>
<dbReference type="InterPro" id="IPR015424">
    <property type="entry name" value="PyrdxlP-dep_Trfase"/>
</dbReference>
<protein>
    <recommendedName>
        <fullName evidence="3">cysteine desulfurase</fullName>
        <ecNumber evidence="3">2.8.1.7</ecNumber>
    </recommendedName>
</protein>
<evidence type="ECO:0000256" key="4">
    <source>
        <dbReference type="ARBA" id="ARBA00022679"/>
    </source>
</evidence>
<dbReference type="EC" id="2.8.1.7" evidence="3"/>
<dbReference type="InterPro" id="IPR015422">
    <property type="entry name" value="PyrdxlP-dep_Trfase_small"/>
</dbReference>
<dbReference type="GO" id="GO:0051536">
    <property type="term" value="F:iron-sulfur cluster binding"/>
    <property type="evidence" value="ECO:0007669"/>
    <property type="project" value="UniProtKB-KW"/>
</dbReference>
<accession>A0AA96RJA1</accession>
<dbReference type="Gene3D" id="1.10.260.50">
    <property type="match status" value="1"/>
</dbReference>
<dbReference type="Proteomes" id="UP001305702">
    <property type="component" value="Chromosome"/>
</dbReference>
<evidence type="ECO:0000256" key="5">
    <source>
        <dbReference type="ARBA" id="ARBA00022723"/>
    </source>
</evidence>
<evidence type="ECO:0000256" key="2">
    <source>
        <dbReference type="ARBA" id="ARBA00006490"/>
    </source>
</evidence>
<dbReference type="InterPro" id="IPR016454">
    <property type="entry name" value="Cysteine_dSase"/>
</dbReference>
<organism evidence="12 13">
    <name type="scientific">Paenibacillus aurantius</name>
    <dbReference type="NCBI Taxonomy" id="2918900"/>
    <lineage>
        <taxon>Bacteria</taxon>
        <taxon>Bacillati</taxon>
        <taxon>Bacillota</taxon>
        <taxon>Bacilli</taxon>
        <taxon>Bacillales</taxon>
        <taxon>Paenibacillaceae</taxon>
        <taxon>Paenibacillus</taxon>
    </lineage>
</organism>
<dbReference type="AlphaFoldDB" id="A0AA96RJA1"/>
<dbReference type="InterPro" id="IPR015421">
    <property type="entry name" value="PyrdxlP-dep_Trfase_major"/>
</dbReference>
<dbReference type="PANTHER" id="PTHR11601">
    <property type="entry name" value="CYSTEINE DESULFURYLASE FAMILY MEMBER"/>
    <property type="match status" value="1"/>
</dbReference>
<sequence>MNPIYLDYAAATPLHPAVLEQMMPYLTHGFGNPSSLHAFGRSAQNAVREARDTIGARLGFPGRQLVFTSGGTESDNLALFGTASLAGSPGHIITSQIEHHAVLHSCRRLEQLGYRVTYLPVSSTGRISIEDVRAAIRPDTILISIMYGNNEVGTLQPIREIGNLAREHGIPFHVDAVQALGVEELDLNKLPVDLMSFSAHKIQGPKGIGALYAAGQTKLSPQLFGGTQERSRRAGTENVAGIVGFAEAVRLAYEDLPAKRDKLNTLRTVMIRELEQTLTKEGFVINGDPDHRLPHILNVSFPGVSSETMLMNLDLAGIAAASGSACTSGSLELSHVLKAMNLPEEVMRSAVRFSFGPGTTEEEVHRAAQETATIVRRIRNT</sequence>
<dbReference type="PANTHER" id="PTHR11601:SF34">
    <property type="entry name" value="CYSTEINE DESULFURASE"/>
    <property type="match status" value="1"/>
</dbReference>
<evidence type="ECO:0000256" key="1">
    <source>
        <dbReference type="ARBA" id="ARBA00001933"/>
    </source>
</evidence>
<dbReference type="Gene3D" id="3.90.1150.10">
    <property type="entry name" value="Aspartate Aminotransferase, domain 1"/>
    <property type="match status" value="1"/>
</dbReference>
<gene>
    <name evidence="12" type="ORF">MJA45_08330</name>
</gene>
<keyword evidence="6" id="KW-0663">Pyridoxal phosphate</keyword>
<dbReference type="GO" id="GO:0031071">
    <property type="term" value="F:cysteine desulfurase activity"/>
    <property type="evidence" value="ECO:0007669"/>
    <property type="project" value="UniProtKB-EC"/>
</dbReference>
<dbReference type="InterPro" id="IPR020578">
    <property type="entry name" value="Aminotrans_V_PyrdxlP_BS"/>
</dbReference>
<dbReference type="PIRSF" id="PIRSF005572">
    <property type="entry name" value="NifS"/>
    <property type="match status" value="1"/>
</dbReference>
<evidence type="ECO:0000256" key="9">
    <source>
        <dbReference type="ARBA" id="ARBA00050776"/>
    </source>
</evidence>
<keyword evidence="13" id="KW-1185">Reference proteome</keyword>
<keyword evidence="4" id="KW-0808">Transferase</keyword>
<reference evidence="12 13" key="1">
    <citation type="submission" date="2022-02" db="EMBL/GenBank/DDBJ databases">
        <title>Paenibacillus sp. MBLB1776 Whole Genome Shotgun Sequencing.</title>
        <authorList>
            <person name="Hwang C.Y."/>
            <person name="Cho E.-S."/>
            <person name="Seo M.-J."/>
        </authorList>
    </citation>
    <scope>NUCLEOTIDE SEQUENCE [LARGE SCALE GENOMIC DNA]</scope>
    <source>
        <strain evidence="12 13">MBLB1776</strain>
    </source>
</reference>
<evidence type="ECO:0000259" key="11">
    <source>
        <dbReference type="Pfam" id="PF00266"/>
    </source>
</evidence>
<dbReference type="GO" id="GO:0046872">
    <property type="term" value="F:metal ion binding"/>
    <property type="evidence" value="ECO:0007669"/>
    <property type="project" value="UniProtKB-KW"/>
</dbReference>
<evidence type="ECO:0000256" key="6">
    <source>
        <dbReference type="ARBA" id="ARBA00022898"/>
    </source>
</evidence>
<dbReference type="RefSeq" id="WP_315606799.1">
    <property type="nucleotide sequence ID" value="NZ_CP130318.1"/>
</dbReference>
<proteinExistence type="inferred from homology"/>
<dbReference type="Gene3D" id="3.40.640.10">
    <property type="entry name" value="Type I PLP-dependent aspartate aminotransferase-like (Major domain)"/>
    <property type="match status" value="1"/>
</dbReference>
<dbReference type="InterPro" id="IPR000192">
    <property type="entry name" value="Aminotrans_V_dom"/>
</dbReference>
<evidence type="ECO:0000256" key="8">
    <source>
        <dbReference type="ARBA" id="ARBA00023014"/>
    </source>
</evidence>
<dbReference type="PROSITE" id="PS00595">
    <property type="entry name" value="AA_TRANSFER_CLASS_5"/>
    <property type="match status" value="1"/>
</dbReference>
<dbReference type="Pfam" id="PF00266">
    <property type="entry name" value="Aminotran_5"/>
    <property type="match status" value="1"/>
</dbReference>
<comment type="similarity">
    <text evidence="2">Belongs to the class-V pyridoxal-phosphate-dependent aminotransferase family. NifS/IscS subfamily.</text>
</comment>
<dbReference type="FunFam" id="3.40.640.10:FF:000084">
    <property type="entry name" value="IscS-like cysteine desulfurase"/>
    <property type="match status" value="1"/>
</dbReference>
<keyword evidence="8" id="KW-0411">Iron-sulfur</keyword>
<keyword evidence="5" id="KW-0479">Metal-binding</keyword>
<evidence type="ECO:0000256" key="3">
    <source>
        <dbReference type="ARBA" id="ARBA00012239"/>
    </source>
</evidence>
<evidence type="ECO:0000256" key="7">
    <source>
        <dbReference type="ARBA" id="ARBA00023004"/>
    </source>
</evidence>
<dbReference type="EMBL" id="CP130318">
    <property type="protein sequence ID" value="WNQ13019.1"/>
    <property type="molecule type" value="Genomic_DNA"/>
</dbReference>
<feature type="domain" description="Aminotransferase class V" evidence="11">
    <location>
        <begin position="4"/>
        <end position="366"/>
    </location>
</feature>